<sequence>MRPRVVGPRQVLLAALVLSAAGKASLLPEGELHAYMTEATSFCYQRLLADPTCCKDQHVAQAVRHKDVLRRGGEWTCGSSGSANACVDDRKGPRGQDAFWWPQAADCSTPRVLYVHGGGWQRHGPRQASYDVFGAYLSQVGGATVLVPDYPLVPVGNYEAILGVETAGESSERGR</sequence>
<dbReference type="OrthoDB" id="408631at2759"/>
<evidence type="ECO:0000256" key="1">
    <source>
        <dbReference type="SAM" id="SignalP"/>
    </source>
</evidence>
<dbReference type="Proteomes" id="UP000604046">
    <property type="component" value="Unassembled WGS sequence"/>
</dbReference>
<dbReference type="AlphaFoldDB" id="A0A812PLW3"/>
<comment type="caution">
    <text evidence="2">The sequence shown here is derived from an EMBL/GenBank/DDBJ whole genome shotgun (WGS) entry which is preliminary data.</text>
</comment>
<keyword evidence="3" id="KW-1185">Reference proteome</keyword>
<dbReference type="Gene3D" id="3.40.50.1820">
    <property type="entry name" value="alpha/beta hydrolase"/>
    <property type="match status" value="1"/>
</dbReference>
<dbReference type="EMBL" id="CAJNDS010002185">
    <property type="protein sequence ID" value="CAE7363084.1"/>
    <property type="molecule type" value="Genomic_DNA"/>
</dbReference>
<proteinExistence type="predicted"/>
<feature type="chain" id="PRO_5032990679" evidence="1">
    <location>
        <begin position="27"/>
        <end position="175"/>
    </location>
</feature>
<dbReference type="SUPFAM" id="SSF53474">
    <property type="entry name" value="alpha/beta-Hydrolases"/>
    <property type="match status" value="1"/>
</dbReference>
<name>A0A812PLW3_9DINO</name>
<evidence type="ECO:0000313" key="2">
    <source>
        <dbReference type="EMBL" id="CAE7363084.1"/>
    </source>
</evidence>
<organism evidence="2 3">
    <name type="scientific">Symbiodinium natans</name>
    <dbReference type="NCBI Taxonomy" id="878477"/>
    <lineage>
        <taxon>Eukaryota</taxon>
        <taxon>Sar</taxon>
        <taxon>Alveolata</taxon>
        <taxon>Dinophyceae</taxon>
        <taxon>Suessiales</taxon>
        <taxon>Symbiodiniaceae</taxon>
        <taxon>Symbiodinium</taxon>
    </lineage>
</organism>
<evidence type="ECO:0000313" key="3">
    <source>
        <dbReference type="Proteomes" id="UP000604046"/>
    </source>
</evidence>
<gene>
    <name evidence="2" type="primary">est</name>
    <name evidence="2" type="ORF">SNAT2548_LOCUS19603</name>
</gene>
<accession>A0A812PLW3</accession>
<keyword evidence="1" id="KW-0732">Signal</keyword>
<feature type="signal peptide" evidence="1">
    <location>
        <begin position="1"/>
        <end position="26"/>
    </location>
</feature>
<protein>
    <submittedName>
        <fullName evidence="2">Est protein</fullName>
    </submittedName>
</protein>
<dbReference type="InterPro" id="IPR029058">
    <property type="entry name" value="AB_hydrolase_fold"/>
</dbReference>
<reference evidence="2" key="1">
    <citation type="submission" date="2021-02" db="EMBL/GenBank/DDBJ databases">
        <authorList>
            <person name="Dougan E. K."/>
            <person name="Rhodes N."/>
            <person name="Thang M."/>
            <person name="Chan C."/>
        </authorList>
    </citation>
    <scope>NUCLEOTIDE SEQUENCE</scope>
</reference>